<feature type="binding site" evidence="5">
    <location>
        <begin position="31"/>
        <end position="38"/>
    </location>
    <ligand>
        <name>ATP</name>
        <dbReference type="ChEBI" id="CHEBI:30616"/>
    </ligand>
</feature>
<sequence>MTLAQNLEKEHLVQEQIFNAIDEFNSFRFNAGAGAGKTYALIESINYILSRKQLELRKNNQKIICITYTNIAVHEIKKRLGNTQFTLVSTIHEMLWEQIKLYQKSELIDLHKEKLNNELSNIKEKLEEYKEDQNLSDIFNERLKSFLSLIKETKELFYENRDYSANTFRACYESYISEHDYLTSALKNVANFKKLVALFYKKEGYTKALERINDPQERKKIKIQYDSKSNSDRLTLMKFSHDTLLEYSHLLVDRYPMLRRIIVDRYPYIFIDEYQDTHENVIKLVQKLHFYAQESHKKWLVGYFGDTKQNIYDDGVGSNIQAIHPNIVNIDKLFNRRAHLQLTNLINKIRSDSIQQVPIDPSRTNGDIKFFYLKNTNEDNRTSKIQEFIKQFKKSIPQDQKIDCLVPVNRSLANLGGFREVYKSIYDSKIIYWADFNSQLLSHQLEKLHPAVLIFYHLAMFYKNLKSTNTTYYELLGKTNDDVTFDNAKRIINLFKDMKVTTLEELLRNISQIIHQNDADYTNPAIKYCLNNSLSISYYDIKKYDSFYNYMKDIIYKNIIKNQSENENENENENEQIKEELDQKIQIILNVNLGEWLNWISFINEERDDNTKVIYHTYHGTKGEEYDNVAIIMEHDFGGIRNGKNKFKNYFSHIKCSTEEQEQNLQDKNYKKQLENTQNLIYVACSRAKKNLQILYLDDIEEIEKGLKMLFCKIKEFN</sequence>
<evidence type="ECO:0000256" key="5">
    <source>
        <dbReference type="PROSITE-ProRule" id="PRU00560"/>
    </source>
</evidence>
<protein>
    <submittedName>
        <fullName evidence="8">ATP-dependent helicase</fullName>
    </submittedName>
</protein>
<dbReference type="GO" id="GO:0003677">
    <property type="term" value="F:DNA binding"/>
    <property type="evidence" value="ECO:0007669"/>
    <property type="project" value="InterPro"/>
</dbReference>
<dbReference type="Gene3D" id="3.40.50.300">
    <property type="entry name" value="P-loop containing nucleotide triphosphate hydrolases"/>
    <property type="match status" value="3"/>
</dbReference>
<dbReference type="RefSeq" id="WP_144091205.1">
    <property type="nucleotide sequence ID" value="NZ_VMHM01000001.1"/>
</dbReference>
<dbReference type="GO" id="GO:0005524">
    <property type="term" value="F:ATP binding"/>
    <property type="evidence" value="ECO:0007669"/>
    <property type="project" value="UniProtKB-UniRule"/>
</dbReference>
<evidence type="ECO:0000256" key="4">
    <source>
        <dbReference type="ARBA" id="ARBA00022840"/>
    </source>
</evidence>
<feature type="domain" description="UvrD-like helicase ATP-binding" evidence="7">
    <location>
        <begin position="10"/>
        <end position="352"/>
    </location>
</feature>
<keyword evidence="6" id="KW-0175">Coiled coil</keyword>
<evidence type="ECO:0000256" key="3">
    <source>
        <dbReference type="ARBA" id="ARBA00022806"/>
    </source>
</evidence>
<reference evidence="8 9" key="1">
    <citation type="submission" date="2019-07" db="EMBL/GenBank/DDBJ databases">
        <title>Gilliamella genomes.</title>
        <authorList>
            <person name="Zheng H."/>
        </authorList>
    </citation>
    <scope>NUCLEOTIDE SEQUENCE [LARGE SCALE GENOMIC DNA]</scope>
    <source>
        <strain evidence="8 9">W8127</strain>
    </source>
</reference>
<evidence type="ECO:0000256" key="1">
    <source>
        <dbReference type="ARBA" id="ARBA00022741"/>
    </source>
</evidence>
<feature type="coiled-coil region" evidence="6">
    <location>
        <begin position="556"/>
        <end position="587"/>
    </location>
</feature>
<dbReference type="InterPro" id="IPR014016">
    <property type="entry name" value="UvrD-like_ATP-bd"/>
</dbReference>
<dbReference type="GO" id="GO:0005829">
    <property type="term" value="C:cytosol"/>
    <property type="evidence" value="ECO:0007669"/>
    <property type="project" value="TreeGrafter"/>
</dbReference>
<dbReference type="AlphaFoldDB" id="A0A556SZC4"/>
<evidence type="ECO:0000313" key="8">
    <source>
        <dbReference type="EMBL" id="TSK06446.1"/>
    </source>
</evidence>
<dbReference type="PANTHER" id="PTHR11070:SF3">
    <property type="entry name" value="DNA 3'-5' HELICASE"/>
    <property type="match status" value="1"/>
</dbReference>
<organism evidence="8 9">
    <name type="scientific">Gilliamella apicola</name>
    <dbReference type="NCBI Taxonomy" id="1196095"/>
    <lineage>
        <taxon>Bacteria</taxon>
        <taxon>Pseudomonadati</taxon>
        <taxon>Pseudomonadota</taxon>
        <taxon>Gammaproteobacteria</taxon>
        <taxon>Orbales</taxon>
        <taxon>Orbaceae</taxon>
        <taxon>Gilliamella</taxon>
    </lineage>
</organism>
<dbReference type="SUPFAM" id="SSF52540">
    <property type="entry name" value="P-loop containing nucleoside triphosphate hydrolases"/>
    <property type="match status" value="1"/>
</dbReference>
<dbReference type="GO" id="GO:0043138">
    <property type="term" value="F:3'-5' DNA helicase activity"/>
    <property type="evidence" value="ECO:0007669"/>
    <property type="project" value="TreeGrafter"/>
</dbReference>
<evidence type="ECO:0000256" key="2">
    <source>
        <dbReference type="ARBA" id="ARBA00022801"/>
    </source>
</evidence>
<gene>
    <name evidence="8" type="ORF">FPQ15_01010</name>
</gene>
<dbReference type="Pfam" id="PF00580">
    <property type="entry name" value="UvrD-helicase"/>
    <property type="match status" value="1"/>
</dbReference>
<comment type="caution">
    <text evidence="8">The sequence shown here is derived from an EMBL/GenBank/DDBJ whole genome shotgun (WGS) entry which is preliminary data.</text>
</comment>
<evidence type="ECO:0000256" key="6">
    <source>
        <dbReference type="SAM" id="Coils"/>
    </source>
</evidence>
<keyword evidence="1 5" id="KW-0547">Nucleotide-binding</keyword>
<evidence type="ECO:0000259" key="7">
    <source>
        <dbReference type="PROSITE" id="PS51198"/>
    </source>
</evidence>
<dbReference type="PANTHER" id="PTHR11070">
    <property type="entry name" value="UVRD / RECB / PCRA DNA HELICASE FAMILY MEMBER"/>
    <property type="match status" value="1"/>
</dbReference>
<evidence type="ECO:0000313" key="9">
    <source>
        <dbReference type="Proteomes" id="UP000319483"/>
    </source>
</evidence>
<keyword evidence="2 5" id="KW-0378">Hydrolase</keyword>
<accession>A0A556SZC4</accession>
<keyword evidence="3 5" id="KW-0347">Helicase</keyword>
<dbReference type="InterPro" id="IPR013986">
    <property type="entry name" value="DExx_box_DNA_helicase_dom_sf"/>
</dbReference>
<dbReference type="InterPro" id="IPR000212">
    <property type="entry name" value="DNA_helicase_UvrD/REP"/>
</dbReference>
<keyword evidence="4 5" id="KW-0067">ATP-binding</keyword>
<dbReference type="GO" id="GO:0000725">
    <property type="term" value="P:recombinational repair"/>
    <property type="evidence" value="ECO:0007669"/>
    <property type="project" value="TreeGrafter"/>
</dbReference>
<dbReference type="GO" id="GO:0016787">
    <property type="term" value="F:hydrolase activity"/>
    <property type="evidence" value="ECO:0007669"/>
    <property type="project" value="UniProtKB-UniRule"/>
</dbReference>
<dbReference type="InterPro" id="IPR027417">
    <property type="entry name" value="P-loop_NTPase"/>
</dbReference>
<dbReference type="Gene3D" id="1.10.10.160">
    <property type="match status" value="1"/>
</dbReference>
<dbReference type="Gene3D" id="1.10.486.10">
    <property type="entry name" value="PCRA, domain 4"/>
    <property type="match status" value="1"/>
</dbReference>
<dbReference type="PROSITE" id="PS51198">
    <property type="entry name" value="UVRD_HELICASE_ATP_BIND"/>
    <property type="match status" value="1"/>
</dbReference>
<proteinExistence type="predicted"/>
<dbReference type="EMBL" id="VMHM01000001">
    <property type="protein sequence ID" value="TSK06446.1"/>
    <property type="molecule type" value="Genomic_DNA"/>
</dbReference>
<name>A0A556SZC4_9GAMM</name>
<dbReference type="Proteomes" id="UP000319483">
    <property type="component" value="Unassembled WGS sequence"/>
</dbReference>